<feature type="region of interest" description="Disordered" evidence="2">
    <location>
        <begin position="345"/>
        <end position="372"/>
    </location>
</feature>
<feature type="compositionally biased region" description="Low complexity" evidence="2">
    <location>
        <begin position="297"/>
        <end position="307"/>
    </location>
</feature>
<feature type="compositionally biased region" description="Basic residues" evidence="2">
    <location>
        <begin position="284"/>
        <end position="296"/>
    </location>
</feature>
<dbReference type="PANTHER" id="PTHR14882:SF1">
    <property type="entry name" value="CCDC92 DOMAIN-CONTAINING PROTEIN"/>
    <property type="match status" value="1"/>
</dbReference>
<reference evidence="4" key="1">
    <citation type="submission" date="2020-08" db="EMBL/GenBank/DDBJ databases">
        <title>Multicomponent nature underlies the extraordinary mechanical properties of spider dragline silk.</title>
        <authorList>
            <person name="Kono N."/>
            <person name="Nakamura H."/>
            <person name="Mori M."/>
            <person name="Yoshida Y."/>
            <person name="Ohtoshi R."/>
            <person name="Malay A.D."/>
            <person name="Moran D.A.P."/>
            <person name="Tomita M."/>
            <person name="Numata K."/>
            <person name="Arakawa K."/>
        </authorList>
    </citation>
    <scope>NUCLEOTIDE SEQUENCE</scope>
</reference>
<keyword evidence="1" id="KW-0175">Coiled coil</keyword>
<feature type="compositionally biased region" description="Basic residues" evidence="2">
    <location>
        <begin position="352"/>
        <end position="361"/>
    </location>
</feature>
<dbReference type="PANTHER" id="PTHR14882">
    <property type="entry name" value="COILED-COIL DOMAIN-CONTAINING 74A"/>
    <property type="match status" value="1"/>
</dbReference>
<dbReference type="Proteomes" id="UP000887013">
    <property type="component" value="Unassembled WGS sequence"/>
</dbReference>
<feature type="compositionally biased region" description="Basic and acidic residues" evidence="2">
    <location>
        <begin position="257"/>
        <end position="272"/>
    </location>
</feature>
<evidence type="ECO:0000259" key="3">
    <source>
        <dbReference type="Pfam" id="PF14916"/>
    </source>
</evidence>
<evidence type="ECO:0000256" key="1">
    <source>
        <dbReference type="ARBA" id="ARBA00023054"/>
    </source>
</evidence>
<name>A0A8X6QIZ8_NEPPI</name>
<feature type="domain" description="CCDC92/74 N-terminal" evidence="3">
    <location>
        <begin position="97"/>
        <end position="139"/>
    </location>
</feature>
<sequence length="372" mass="43034">MSHSEGKAEVQVPRPGLAFPFVSIAATPPHPHISQWCRFSIPERLPLKPFRQDRLTRLPLPPAVMATSKVTSTTGAGSITMSSVPTEKYNGDIDPFQKIQQLEKNLAFVRENHAFMLKGLHEEIAELKQKNRELLFEIVTGMPPLPKDVTEEPEDRDSPEEKQDKIVKLEKEIRKLRGALKDAMKANSSLSNQLQELKREQYSKHSSRKKVYTQTASDSAIDDEHLTHSPSGPSPQMDEYSDTLRQIQRATNHRSGRRDDRRHRNDEGRNDWSDNYVRNSNGYQHHHHRHHHHRNQPQKSPQQYQEQPRLPRLPLRNQQNYSHHQFELQFRRSTNTLPALKPLLPVVDHRLDKPRKSRGPRPPKIADQVTNG</sequence>
<feature type="region of interest" description="Disordered" evidence="2">
    <location>
        <begin position="184"/>
        <end position="307"/>
    </location>
</feature>
<gene>
    <name evidence="4" type="primary">AVEN_102623_1</name>
    <name evidence="4" type="ORF">NPIL_392731</name>
</gene>
<keyword evidence="5" id="KW-1185">Reference proteome</keyword>
<feature type="region of interest" description="Disordered" evidence="2">
    <location>
        <begin position="143"/>
        <end position="165"/>
    </location>
</feature>
<dbReference type="InterPro" id="IPR039496">
    <property type="entry name" value="CCDC92/74_N"/>
</dbReference>
<dbReference type="InterPro" id="IPR040370">
    <property type="entry name" value="CCDC74A/CCDC74B/CCDC92"/>
</dbReference>
<accession>A0A8X6QIZ8</accession>
<dbReference type="AlphaFoldDB" id="A0A8X6QIZ8"/>
<comment type="caution">
    <text evidence="4">The sequence shown here is derived from an EMBL/GenBank/DDBJ whole genome shotgun (WGS) entry which is preliminary data.</text>
</comment>
<dbReference type="OrthoDB" id="6429917at2759"/>
<evidence type="ECO:0000256" key="2">
    <source>
        <dbReference type="SAM" id="MobiDB-lite"/>
    </source>
</evidence>
<proteinExistence type="predicted"/>
<feature type="compositionally biased region" description="Polar residues" evidence="2">
    <location>
        <begin position="186"/>
        <end position="195"/>
    </location>
</feature>
<organism evidence="4 5">
    <name type="scientific">Nephila pilipes</name>
    <name type="common">Giant wood spider</name>
    <name type="synonym">Nephila maculata</name>
    <dbReference type="NCBI Taxonomy" id="299642"/>
    <lineage>
        <taxon>Eukaryota</taxon>
        <taxon>Metazoa</taxon>
        <taxon>Ecdysozoa</taxon>
        <taxon>Arthropoda</taxon>
        <taxon>Chelicerata</taxon>
        <taxon>Arachnida</taxon>
        <taxon>Araneae</taxon>
        <taxon>Araneomorphae</taxon>
        <taxon>Entelegynae</taxon>
        <taxon>Araneoidea</taxon>
        <taxon>Nephilidae</taxon>
        <taxon>Nephila</taxon>
    </lineage>
</organism>
<evidence type="ECO:0000313" key="4">
    <source>
        <dbReference type="EMBL" id="GFU21505.1"/>
    </source>
</evidence>
<dbReference type="EMBL" id="BMAW01080858">
    <property type="protein sequence ID" value="GFU21505.1"/>
    <property type="molecule type" value="Genomic_DNA"/>
</dbReference>
<dbReference type="Pfam" id="PF14916">
    <property type="entry name" value="CCDC92"/>
    <property type="match status" value="1"/>
</dbReference>
<protein>
    <submittedName>
        <fullName evidence="4">CCDC92 domain-containing protein</fullName>
    </submittedName>
</protein>
<evidence type="ECO:0000313" key="5">
    <source>
        <dbReference type="Proteomes" id="UP000887013"/>
    </source>
</evidence>